<dbReference type="PANTHER" id="PTHR43667:SF1">
    <property type="entry name" value="CYCLOPROPANE-FATTY-ACYL-PHOSPHOLIPID SYNTHASE"/>
    <property type="match status" value="1"/>
</dbReference>
<keyword evidence="2 7" id="KW-0489">Methyltransferase</keyword>
<name>A0A1S2VQA0_9BACT</name>
<evidence type="ECO:0000256" key="2">
    <source>
        <dbReference type="ARBA" id="ARBA00022603"/>
    </source>
</evidence>
<evidence type="ECO:0000256" key="5">
    <source>
        <dbReference type="ARBA" id="ARBA00023098"/>
    </source>
</evidence>
<dbReference type="Gene3D" id="2.20.25.110">
    <property type="entry name" value="S-adenosyl-L-methionine-dependent methyltransferases"/>
    <property type="match status" value="1"/>
</dbReference>
<proteinExistence type="inferred from homology"/>
<reference evidence="7 8" key="1">
    <citation type="submission" date="2016-10" db="EMBL/GenBank/DDBJ databases">
        <title>Arsenicibacter rosenii gen. nov., sp. nov., an efficient arsenic-methylating bacterium isolated from an arsenic-contaminated paddy soil.</title>
        <authorList>
            <person name="Huang K."/>
        </authorList>
    </citation>
    <scope>NUCLEOTIDE SEQUENCE [LARGE SCALE GENOMIC DNA]</scope>
    <source>
        <strain evidence="7 8">SM-1</strain>
    </source>
</reference>
<evidence type="ECO:0000256" key="3">
    <source>
        <dbReference type="ARBA" id="ARBA00022679"/>
    </source>
</evidence>
<feature type="domain" description="Methyltransferase" evidence="6">
    <location>
        <begin position="45"/>
        <end position="139"/>
    </location>
</feature>
<organism evidence="7 8">
    <name type="scientific">Arsenicibacter rosenii</name>
    <dbReference type="NCBI Taxonomy" id="1750698"/>
    <lineage>
        <taxon>Bacteria</taxon>
        <taxon>Pseudomonadati</taxon>
        <taxon>Bacteroidota</taxon>
        <taxon>Cytophagia</taxon>
        <taxon>Cytophagales</taxon>
        <taxon>Spirosomataceae</taxon>
        <taxon>Arsenicibacter</taxon>
    </lineage>
</organism>
<dbReference type="InterPro" id="IPR050723">
    <property type="entry name" value="CFA/CMAS"/>
</dbReference>
<gene>
    <name evidence="7" type="ORF">BLX24_02370</name>
</gene>
<evidence type="ECO:0000259" key="6">
    <source>
        <dbReference type="Pfam" id="PF13649"/>
    </source>
</evidence>
<dbReference type="GO" id="GO:0006629">
    <property type="term" value="P:lipid metabolic process"/>
    <property type="evidence" value="ECO:0007669"/>
    <property type="project" value="UniProtKB-KW"/>
</dbReference>
<dbReference type="GO" id="GO:0008168">
    <property type="term" value="F:methyltransferase activity"/>
    <property type="evidence" value="ECO:0007669"/>
    <property type="project" value="UniProtKB-KW"/>
</dbReference>
<protein>
    <submittedName>
        <fullName evidence="7">SAM-dependent methyltransferase</fullName>
    </submittedName>
</protein>
<keyword evidence="3 7" id="KW-0808">Transferase</keyword>
<evidence type="ECO:0000256" key="1">
    <source>
        <dbReference type="ARBA" id="ARBA00010815"/>
    </source>
</evidence>
<dbReference type="OrthoDB" id="9811589at2"/>
<dbReference type="Proteomes" id="UP000181790">
    <property type="component" value="Unassembled WGS sequence"/>
</dbReference>
<dbReference type="SUPFAM" id="SSF53335">
    <property type="entry name" value="S-adenosyl-L-methionine-dependent methyltransferases"/>
    <property type="match status" value="1"/>
</dbReference>
<dbReference type="InterPro" id="IPR041698">
    <property type="entry name" value="Methyltransf_25"/>
</dbReference>
<dbReference type="AlphaFoldDB" id="A0A1S2VQA0"/>
<dbReference type="Pfam" id="PF13649">
    <property type="entry name" value="Methyltransf_25"/>
    <property type="match status" value="1"/>
</dbReference>
<evidence type="ECO:0000313" key="8">
    <source>
        <dbReference type="Proteomes" id="UP000181790"/>
    </source>
</evidence>
<dbReference type="EMBL" id="MORL01000001">
    <property type="protein sequence ID" value="OIN60949.1"/>
    <property type="molecule type" value="Genomic_DNA"/>
</dbReference>
<dbReference type="CDD" id="cd02440">
    <property type="entry name" value="AdoMet_MTases"/>
    <property type="match status" value="1"/>
</dbReference>
<dbReference type="InterPro" id="IPR029063">
    <property type="entry name" value="SAM-dependent_MTases_sf"/>
</dbReference>
<comment type="similarity">
    <text evidence="1">Belongs to the CFA/CMAS family.</text>
</comment>
<accession>A0A1S2VQA0</accession>
<sequence length="254" mass="28452">MKAWYHTFFNGLPQVAWKAAQTHEQTQLDLELLVENLDFGPGDRILDIFCGYGRHAIPLARMGAWVTGVDISTEYIAGLQLTIDQETLPMEAIEGDFLDMAIEGTFHAAYCMGNSFSFFPADDMLRFLQKTEGLLRPGGLFLAHTSMVAEVILPDYQERSWMNVSDDITFLSENTYDPMSGRIDARLTYIQTLDSGQAEIETRTAEYHIYSIAEIGRMAMQVGLELIDCYGTVDGQPFAVGDEAAWMLFSKPAD</sequence>
<keyword evidence="5" id="KW-0443">Lipid metabolism</keyword>
<dbReference type="RefSeq" id="WP_071501789.1">
    <property type="nucleotide sequence ID" value="NZ_MORL01000001.1"/>
</dbReference>
<dbReference type="GO" id="GO:0032259">
    <property type="term" value="P:methylation"/>
    <property type="evidence" value="ECO:0007669"/>
    <property type="project" value="UniProtKB-KW"/>
</dbReference>
<keyword evidence="4" id="KW-0949">S-adenosyl-L-methionine</keyword>
<dbReference type="PANTHER" id="PTHR43667">
    <property type="entry name" value="CYCLOPROPANE-FATTY-ACYL-PHOSPHOLIPID SYNTHASE"/>
    <property type="match status" value="1"/>
</dbReference>
<evidence type="ECO:0000256" key="4">
    <source>
        <dbReference type="ARBA" id="ARBA00022691"/>
    </source>
</evidence>
<dbReference type="Gene3D" id="3.40.50.150">
    <property type="entry name" value="Vaccinia Virus protein VP39"/>
    <property type="match status" value="1"/>
</dbReference>
<comment type="caution">
    <text evidence="7">The sequence shown here is derived from an EMBL/GenBank/DDBJ whole genome shotgun (WGS) entry which is preliminary data.</text>
</comment>
<evidence type="ECO:0000313" key="7">
    <source>
        <dbReference type="EMBL" id="OIN60949.1"/>
    </source>
</evidence>
<keyword evidence="8" id="KW-1185">Reference proteome</keyword>